<feature type="region of interest" description="Disordered" evidence="1">
    <location>
        <begin position="330"/>
        <end position="448"/>
    </location>
</feature>
<protein>
    <submittedName>
        <fullName evidence="2">Uncharacterized protein</fullName>
    </submittedName>
</protein>
<comment type="caution">
    <text evidence="2">The sequence shown here is derived from an EMBL/GenBank/DDBJ whole genome shotgun (WGS) entry which is preliminary data.</text>
</comment>
<reference evidence="2 3" key="1">
    <citation type="submission" date="2024-02" db="EMBL/GenBank/DDBJ databases">
        <title>Chromosome-scale genome assembly of the rough periwinkle Littorina saxatilis.</title>
        <authorList>
            <person name="De Jode A."/>
            <person name="Faria R."/>
            <person name="Formenti G."/>
            <person name="Sims Y."/>
            <person name="Smith T.P."/>
            <person name="Tracey A."/>
            <person name="Wood J.M.D."/>
            <person name="Zagrodzka Z.B."/>
            <person name="Johannesson K."/>
            <person name="Butlin R.K."/>
            <person name="Leder E.H."/>
        </authorList>
    </citation>
    <scope>NUCLEOTIDE SEQUENCE [LARGE SCALE GENOMIC DNA]</scope>
    <source>
        <strain evidence="2">Snail1</strain>
        <tissue evidence="2">Muscle</tissue>
    </source>
</reference>
<proteinExistence type="predicted"/>
<gene>
    <name evidence="2" type="ORF">V1264_016220</name>
</gene>
<feature type="region of interest" description="Disordered" evidence="1">
    <location>
        <begin position="168"/>
        <end position="207"/>
    </location>
</feature>
<accession>A0AAN9GIY2</accession>
<feature type="compositionally biased region" description="Polar residues" evidence="1">
    <location>
        <begin position="168"/>
        <end position="203"/>
    </location>
</feature>
<feature type="compositionally biased region" description="Basic and acidic residues" evidence="1">
    <location>
        <begin position="519"/>
        <end position="561"/>
    </location>
</feature>
<dbReference type="EMBL" id="JBAMIC010000004">
    <property type="protein sequence ID" value="KAK7108485.1"/>
    <property type="molecule type" value="Genomic_DNA"/>
</dbReference>
<name>A0AAN9GIY2_9CAEN</name>
<feature type="region of interest" description="Disordered" evidence="1">
    <location>
        <begin position="102"/>
        <end position="152"/>
    </location>
</feature>
<feature type="compositionally biased region" description="Polar residues" evidence="1">
    <location>
        <begin position="330"/>
        <end position="340"/>
    </location>
</feature>
<feature type="compositionally biased region" description="Low complexity" evidence="1">
    <location>
        <begin position="385"/>
        <end position="409"/>
    </location>
</feature>
<evidence type="ECO:0000313" key="3">
    <source>
        <dbReference type="Proteomes" id="UP001374579"/>
    </source>
</evidence>
<feature type="compositionally biased region" description="Basic and acidic residues" evidence="1">
    <location>
        <begin position="343"/>
        <end position="362"/>
    </location>
</feature>
<dbReference type="AlphaFoldDB" id="A0AAN9GIY2"/>
<feature type="region of interest" description="Disordered" evidence="1">
    <location>
        <begin position="686"/>
        <end position="743"/>
    </location>
</feature>
<evidence type="ECO:0000313" key="2">
    <source>
        <dbReference type="EMBL" id="KAK7108485.1"/>
    </source>
</evidence>
<evidence type="ECO:0000256" key="1">
    <source>
        <dbReference type="SAM" id="MobiDB-lite"/>
    </source>
</evidence>
<feature type="compositionally biased region" description="Acidic residues" evidence="1">
    <location>
        <begin position="704"/>
        <end position="714"/>
    </location>
</feature>
<dbReference type="Proteomes" id="UP001374579">
    <property type="component" value="Unassembled WGS sequence"/>
</dbReference>
<keyword evidence="3" id="KW-1185">Reference proteome</keyword>
<organism evidence="2 3">
    <name type="scientific">Littorina saxatilis</name>
    <dbReference type="NCBI Taxonomy" id="31220"/>
    <lineage>
        <taxon>Eukaryota</taxon>
        <taxon>Metazoa</taxon>
        <taxon>Spiralia</taxon>
        <taxon>Lophotrochozoa</taxon>
        <taxon>Mollusca</taxon>
        <taxon>Gastropoda</taxon>
        <taxon>Caenogastropoda</taxon>
        <taxon>Littorinimorpha</taxon>
        <taxon>Littorinoidea</taxon>
        <taxon>Littorinidae</taxon>
        <taxon>Littorina</taxon>
    </lineage>
</organism>
<feature type="region of interest" description="Disordered" evidence="1">
    <location>
        <begin position="506"/>
        <end position="561"/>
    </location>
</feature>
<feature type="compositionally biased region" description="Polar residues" evidence="1">
    <location>
        <begin position="120"/>
        <end position="145"/>
    </location>
</feature>
<sequence>MILSQDTAQTGRLGKTAGRKVTFRAATRTPTTRTYPSPNSPLFGHLLTHSYGSSAAAGARARTISLSQHLAMMTYAEASSYSRSLSQADHYQGVARSVGTHSAEGFANNTNSSSRRRTQSAKTSFSPRTGQSSPRAHAPSQQYGSSGRAVSAAPPYPENLYVSSSKRQLLANSSTAKPTPVQSSKSTSQRRLQRSSKTTTSVPFGSRRLGERLYPRLEAGDLNEERAFFRSGVCVINDLLKDTSRSQSARWRWMGPAKGGVAGGDSFCRSALAESQRNNAHLAGVYHVVPERVVSARGGAGLPGVSVALQRLNQSSCHRHALLNNFITNTAHNDNASSDTGETETKRSSSADDHAEDNKSDTRPAGNVKVSVDKGDDDGRDDGCDVSTFTASNASSSNNEVSNNDVSNNGTVDVAATSNNDVINDVGTSPKRHPKHTTENETDEESVIISERRSVSLETLPPAFQQALKGVDIMQQRSPEWLEETRLKNDESVAILSKQLNTMIPGSSEELDLSTPSTGKDESTLPSSEEGRLVLVREKSPQKSHSQEIQRFEKTEEEGRAGKREISKSALCMKTMQCEVLGPYTCSDCTKIRLHERQHQEQMALYPGVTTDPRTLIAPERLRRITASLPSSLLAQRYTLDCGCAIRMHPDFLFPVIVTDNEIISRIRALKSTPSKTEGRAGSGVLNRIVFPDGGERGKGEEGAVADDGDDAEDVSSMSPTDMKVTVRYNTPSPDQKGIFLTN</sequence>